<organism evidence="2 3">
    <name type="scientific">Drosophila willistoni</name>
    <name type="common">Fruit fly</name>
    <dbReference type="NCBI Taxonomy" id="7260"/>
    <lineage>
        <taxon>Eukaryota</taxon>
        <taxon>Metazoa</taxon>
        <taxon>Ecdysozoa</taxon>
        <taxon>Arthropoda</taxon>
        <taxon>Hexapoda</taxon>
        <taxon>Insecta</taxon>
        <taxon>Pterygota</taxon>
        <taxon>Neoptera</taxon>
        <taxon>Endopterygota</taxon>
        <taxon>Diptera</taxon>
        <taxon>Brachycera</taxon>
        <taxon>Muscomorpha</taxon>
        <taxon>Ephydroidea</taxon>
        <taxon>Drosophilidae</taxon>
        <taxon>Drosophila</taxon>
        <taxon>Sophophora</taxon>
    </lineage>
</organism>
<dbReference type="GO" id="GO:0099190">
    <property type="term" value="P:postsynaptic spectrin-associated cytoskeleton organization"/>
    <property type="evidence" value="ECO:0007669"/>
    <property type="project" value="EnsemblMetazoa"/>
</dbReference>
<proteinExistence type="predicted"/>
<reference evidence="2 3" key="1">
    <citation type="journal article" date="2007" name="Nature">
        <title>Evolution of genes and genomes on the Drosophila phylogeny.</title>
        <authorList>
            <consortium name="Drosophila 12 Genomes Consortium"/>
            <person name="Clark A.G."/>
            <person name="Eisen M.B."/>
            <person name="Smith D.R."/>
            <person name="Bergman C.M."/>
            <person name="Oliver B."/>
            <person name="Markow T.A."/>
            <person name="Kaufman T.C."/>
            <person name="Kellis M."/>
            <person name="Gelbart W."/>
            <person name="Iyer V.N."/>
            <person name="Pollard D.A."/>
            <person name="Sackton T.B."/>
            <person name="Larracuente A.M."/>
            <person name="Singh N.D."/>
            <person name="Abad J.P."/>
            <person name="Abt D.N."/>
            <person name="Adryan B."/>
            <person name="Aguade M."/>
            <person name="Akashi H."/>
            <person name="Anderson W.W."/>
            <person name="Aquadro C.F."/>
            <person name="Ardell D.H."/>
            <person name="Arguello R."/>
            <person name="Artieri C.G."/>
            <person name="Barbash D.A."/>
            <person name="Barker D."/>
            <person name="Barsanti P."/>
            <person name="Batterham P."/>
            <person name="Batzoglou S."/>
            <person name="Begun D."/>
            <person name="Bhutkar A."/>
            <person name="Blanco E."/>
            <person name="Bosak S.A."/>
            <person name="Bradley R.K."/>
            <person name="Brand A.D."/>
            <person name="Brent M.R."/>
            <person name="Brooks A.N."/>
            <person name="Brown R.H."/>
            <person name="Butlin R.K."/>
            <person name="Caggese C."/>
            <person name="Calvi B.R."/>
            <person name="Bernardo de Carvalho A."/>
            <person name="Caspi A."/>
            <person name="Castrezana S."/>
            <person name="Celniker S.E."/>
            <person name="Chang J.L."/>
            <person name="Chapple C."/>
            <person name="Chatterji S."/>
            <person name="Chinwalla A."/>
            <person name="Civetta A."/>
            <person name="Clifton S.W."/>
            <person name="Comeron J.M."/>
            <person name="Costello J.C."/>
            <person name="Coyne J.A."/>
            <person name="Daub J."/>
            <person name="David R.G."/>
            <person name="Delcher A.L."/>
            <person name="Delehaunty K."/>
            <person name="Do C.B."/>
            <person name="Ebling H."/>
            <person name="Edwards K."/>
            <person name="Eickbush T."/>
            <person name="Evans J.D."/>
            <person name="Filipski A."/>
            <person name="Findeiss S."/>
            <person name="Freyhult E."/>
            <person name="Fulton L."/>
            <person name="Fulton R."/>
            <person name="Garcia A.C."/>
            <person name="Gardiner A."/>
            <person name="Garfield D.A."/>
            <person name="Garvin B.E."/>
            <person name="Gibson G."/>
            <person name="Gilbert D."/>
            <person name="Gnerre S."/>
            <person name="Godfrey J."/>
            <person name="Good R."/>
            <person name="Gotea V."/>
            <person name="Gravely B."/>
            <person name="Greenberg A.J."/>
            <person name="Griffiths-Jones S."/>
            <person name="Gross S."/>
            <person name="Guigo R."/>
            <person name="Gustafson E.A."/>
            <person name="Haerty W."/>
            <person name="Hahn M.W."/>
            <person name="Halligan D.L."/>
            <person name="Halpern A.L."/>
            <person name="Halter G.M."/>
            <person name="Han M.V."/>
            <person name="Heger A."/>
            <person name="Hillier L."/>
            <person name="Hinrichs A.S."/>
            <person name="Holmes I."/>
            <person name="Hoskins R.A."/>
            <person name="Hubisz M.J."/>
            <person name="Hultmark D."/>
            <person name="Huntley M.A."/>
            <person name="Jaffe D.B."/>
            <person name="Jagadeeshan S."/>
            <person name="Jeck W.R."/>
            <person name="Johnson J."/>
            <person name="Jones C.D."/>
            <person name="Jordan W.C."/>
            <person name="Karpen G.H."/>
            <person name="Kataoka E."/>
            <person name="Keightley P.D."/>
            <person name="Kheradpour P."/>
            <person name="Kirkness E.F."/>
            <person name="Koerich L.B."/>
            <person name="Kristiansen K."/>
            <person name="Kudrna D."/>
            <person name="Kulathinal R.J."/>
            <person name="Kumar S."/>
            <person name="Kwok R."/>
            <person name="Lander E."/>
            <person name="Langley C.H."/>
            <person name="Lapoint R."/>
            <person name="Lazzaro B.P."/>
            <person name="Lee S.J."/>
            <person name="Levesque L."/>
            <person name="Li R."/>
            <person name="Lin C.F."/>
            <person name="Lin M.F."/>
            <person name="Lindblad-Toh K."/>
            <person name="Llopart A."/>
            <person name="Long M."/>
            <person name="Low L."/>
            <person name="Lozovsky E."/>
            <person name="Lu J."/>
            <person name="Luo M."/>
            <person name="Machado C.A."/>
            <person name="Makalowski W."/>
            <person name="Marzo M."/>
            <person name="Matsuda M."/>
            <person name="Matzkin L."/>
            <person name="McAllister B."/>
            <person name="McBride C.S."/>
            <person name="McKernan B."/>
            <person name="McKernan K."/>
            <person name="Mendez-Lago M."/>
            <person name="Minx P."/>
            <person name="Mollenhauer M.U."/>
            <person name="Montooth K."/>
            <person name="Mount S.M."/>
            <person name="Mu X."/>
            <person name="Myers E."/>
            <person name="Negre B."/>
            <person name="Newfeld S."/>
            <person name="Nielsen R."/>
            <person name="Noor M.A."/>
            <person name="O'Grady P."/>
            <person name="Pachter L."/>
            <person name="Papaceit M."/>
            <person name="Parisi M.J."/>
            <person name="Parisi M."/>
            <person name="Parts L."/>
            <person name="Pedersen J.S."/>
            <person name="Pesole G."/>
            <person name="Phillippy A.M."/>
            <person name="Ponting C.P."/>
            <person name="Pop M."/>
            <person name="Porcelli D."/>
            <person name="Powell J.R."/>
            <person name="Prohaska S."/>
            <person name="Pruitt K."/>
            <person name="Puig M."/>
            <person name="Quesneville H."/>
            <person name="Ram K.R."/>
            <person name="Rand D."/>
            <person name="Rasmussen M.D."/>
            <person name="Reed L.K."/>
            <person name="Reenan R."/>
            <person name="Reily A."/>
            <person name="Remington K.A."/>
            <person name="Rieger T.T."/>
            <person name="Ritchie M.G."/>
            <person name="Robin C."/>
            <person name="Rogers Y.H."/>
            <person name="Rohde C."/>
            <person name="Rozas J."/>
            <person name="Rubenfield M.J."/>
            <person name="Ruiz A."/>
            <person name="Russo S."/>
            <person name="Salzberg S.L."/>
            <person name="Sanchez-Gracia A."/>
            <person name="Saranga D.J."/>
            <person name="Sato H."/>
            <person name="Schaeffer S.W."/>
            <person name="Schatz M.C."/>
            <person name="Schlenke T."/>
            <person name="Schwartz R."/>
            <person name="Segarra C."/>
            <person name="Singh R.S."/>
            <person name="Sirot L."/>
            <person name="Sirota M."/>
            <person name="Sisneros N.B."/>
            <person name="Smith C.D."/>
            <person name="Smith T.F."/>
            <person name="Spieth J."/>
            <person name="Stage D.E."/>
            <person name="Stark A."/>
            <person name="Stephan W."/>
            <person name="Strausberg R.L."/>
            <person name="Strempel S."/>
            <person name="Sturgill D."/>
            <person name="Sutton G."/>
            <person name="Sutton G.G."/>
            <person name="Tao W."/>
            <person name="Teichmann S."/>
            <person name="Tobari Y.N."/>
            <person name="Tomimura Y."/>
            <person name="Tsolas J.M."/>
            <person name="Valente V.L."/>
            <person name="Venter E."/>
            <person name="Venter J.C."/>
            <person name="Vicario S."/>
            <person name="Vieira F.G."/>
            <person name="Vilella A.J."/>
            <person name="Villasante A."/>
            <person name="Walenz B."/>
            <person name="Wang J."/>
            <person name="Wasserman M."/>
            <person name="Watts T."/>
            <person name="Wilson D."/>
            <person name="Wilson R.K."/>
            <person name="Wing R.A."/>
            <person name="Wolfner M.F."/>
            <person name="Wong A."/>
            <person name="Wong G.K."/>
            <person name="Wu C.I."/>
            <person name="Wu G."/>
            <person name="Yamamoto D."/>
            <person name="Yang H.P."/>
            <person name="Yang S.P."/>
            <person name="Yorke J.A."/>
            <person name="Yoshida K."/>
            <person name="Zdobnov E."/>
            <person name="Zhang P."/>
            <person name="Zhang Y."/>
            <person name="Zimin A.V."/>
            <person name="Baldwin J."/>
            <person name="Abdouelleil A."/>
            <person name="Abdulkadir J."/>
            <person name="Abebe A."/>
            <person name="Abera B."/>
            <person name="Abreu J."/>
            <person name="Acer S.C."/>
            <person name="Aftuck L."/>
            <person name="Alexander A."/>
            <person name="An P."/>
            <person name="Anderson E."/>
            <person name="Anderson S."/>
            <person name="Arachi H."/>
            <person name="Azer M."/>
            <person name="Bachantsang P."/>
            <person name="Barry A."/>
            <person name="Bayul T."/>
            <person name="Berlin A."/>
            <person name="Bessette D."/>
            <person name="Bloom T."/>
            <person name="Blye J."/>
            <person name="Boguslavskiy L."/>
            <person name="Bonnet C."/>
            <person name="Boukhgalter B."/>
            <person name="Bourzgui I."/>
            <person name="Brown A."/>
            <person name="Cahill P."/>
            <person name="Channer S."/>
            <person name="Cheshatsang Y."/>
            <person name="Chuda L."/>
            <person name="Citroen M."/>
            <person name="Collymore A."/>
            <person name="Cooke P."/>
            <person name="Costello M."/>
            <person name="D'Aco K."/>
            <person name="Daza R."/>
            <person name="De Haan G."/>
            <person name="DeGray S."/>
            <person name="DeMaso C."/>
            <person name="Dhargay N."/>
            <person name="Dooley K."/>
            <person name="Dooley E."/>
            <person name="Doricent M."/>
            <person name="Dorje P."/>
            <person name="Dorjee K."/>
            <person name="Dupes A."/>
            <person name="Elong R."/>
            <person name="Falk J."/>
            <person name="Farina A."/>
            <person name="Faro S."/>
            <person name="Ferguson D."/>
            <person name="Fisher S."/>
            <person name="Foley C.D."/>
            <person name="Franke A."/>
            <person name="Friedrich D."/>
            <person name="Gadbois L."/>
            <person name="Gearin G."/>
            <person name="Gearin C.R."/>
            <person name="Giannoukos G."/>
            <person name="Goode T."/>
            <person name="Graham J."/>
            <person name="Grandbois E."/>
            <person name="Grewal S."/>
            <person name="Gyaltsen K."/>
            <person name="Hafez N."/>
            <person name="Hagos B."/>
            <person name="Hall J."/>
            <person name="Henson C."/>
            <person name="Hollinger A."/>
            <person name="Honan T."/>
            <person name="Huard M.D."/>
            <person name="Hughes L."/>
            <person name="Hurhula B."/>
            <person name="Husby M.E."/>
            <person name="Kamat A."/>
            <person name="Kanga B."/>
            <person name="Kashin S."/>
            <person name="Khazanovich D."/>
            <person name="Kisner P."/>
            <person name="Lance K."/>
            <person name="Lara M."/>
            <person name="Lee W."/>
            <person name="Lennon N."/>
            <person name="Letendre F."/>
            <person name="LeVine R."/>
            <person name="Lipovsky A."/>
            <person name="Liu X."/>
            <person name="Liu J."/>
            <person name="Liu S."/>
            <person name="Lokyitsang T."/>
            <person name="Lokyitsang Y."/>
            <person name="Lubonja R."/>
            <person name="Lui A."/>
            <person name="MacDonald P."/>
            <person name="Magnisalis V."/>
            <person name="Maru K."/>
            <person name="Matthews C."/>
            <person name="McCusker W."/>
            <person name="McDonough S."/>
            <person name="Mehta T."/>
            <person name="Meldrim J."/>
            <person name="Meneus L."/>
            <person name="Mihai O."/>
            <person name="Mihalev A."/>
            <person name="Mihova T."/>
            <person name="Mittelman R."/>
            <person name="Mlenga V."/>
            <person name="Montmayeur A."/>
            <person name="Mulrain L."/>
            <person name="Navidi A."/>
            <person name="Naylor J."/>
            <person name="Negash T."/>
            <person name="Nguyen T."/>
            <person name="Nguyen N."/>
            <person name="Nicol R."/>
            <person name="Norbu C."/>
            <person name="Norbu N."/>
            <person name="Novod N."/>
            <person name="O'Neill B."/>
            <person name="Osman S."/>
            <person name="Markiewicz E."/>
            <person name="Oyono O.L."/>
            <person name="Patti C."/>
            <person name="Phunkhang P."/>
            <person name="Pierre F."/>
            <person name="Priest M."/>
            <person name="Raghuraman S."/>
            <person name="Rege F."/>
            <person name="Reyes R."/>
            <person name="Rise C."/>
            <person name="Rogov P."/>
            <person name="Ross K."/>
            <person name="Ryan E."/>
            <person name="Settipalli S."/>
            <person name="Shea T."/>
            <person name="Sherpa N."/>
            <person name="Shi L."/>
            <person name="Shih D."/>
            <person name="Sparrow T."/>
            <person name="Spaulding J."/>
            <person name="Stalker J."/>
            <person name="Stange-Thomann N."/>
            <person name="Stavropoulos S."/>
            <person name="Stone C."/>
            <person name="Strader C."/>
            <person name="Tesfaye S."/>
            <person name="Thomson T."/>
            <person name="Thoulutsang Y."/>
            <person name="Thoulutsang D."/>
            <person name="Topham K."/>
            <person name="Topping I."/>
            <person name="Tsamla T."/>
            <person name="Vassiliev H."/>
            <person name="Vo A."/>
            <person name="Wangchuk T."/>
            <person name="Wangdi T."/>
            <person name="Weiand M."/>
            <person name="Wilkinson J."/>
            <person name="Wilson A."/>
            <person name="Yadav S."/>
            <person name="Young G."/>
            <person name="Yu Q."/>
            <person name="Zembek L."/>
            <person name="Zhong D."/>
            <person name="Zimmer A."/>
            <person name="Zwirko Z."/>
            <person name="Jaffe D.B."/>
            <person name="Alvarez P."/>
            <person name="Brockman W."/>
            <person name="Butler J."/>
            <person name="Chin C."/>
            <person name="Gnerre S."/>
            <person name="Grabherr M."/>
            <person name="Kleber M."/>
            <person name="Mauceli E."/>
            <person name="MacCallum I."/>
        </authorList>
    </citation>
    <scope>NUCLEOTIDE SEQUENCE [LARGE SCALE GENOMIC DNA]</scope>
    <source>
        <strain evidence="3">Tucson 14030-0811.24</strain>
    </source>
</reference>
<dbReference type="AlphaFoldDB" id="A0A0Q9WPB1"/>
<evidence type="ECO:0000313" key="2">
    <source>
        <dbReference type="EMBL" id="KRF97718.1"/>
    </source>
</evidence>
<dbReference type="OrthoDB" id="10633535at2759"/>
<dbReference type="EMBL" id="CH963847">
    <property type="protein sequence ID" value="KRF97718.1"/>
    <property type="molecule type" value="Genomic_DNA"/>
</dbReference>
<dbReference type="InParanoid" id="A0A0Q9WPB1"/>
<dbReference type="Proteomes" id="UP000007798">
    <property type="component" value="Unassembled WGS sequence"/>
</dbReference>
<feature type="compositionally biased region" description="Polar residues" evidence="1">
    <location>
        <begin position="1"/>
        <end position="15"/>
    </location>
</feature>
<evidence type="ECO:0000313" key="3">
    <source>
        <dbReference type="Proteomes" id="UP000007798"/>
    </source>
</evidence>
<keyword evidence="3" id="KW-1185">Reference proteome</keyword>
<sequence>MQPKSRQQFGKSLNGNLRKASKTVVKARTKDDEQKLAARIDKEAAKGKELKASTFDEIQEQGFRINQTDTSSSSSSSTSTSTTSSADLMLNDSNGLPFDDINIVKLDKALNSNDVEIYNTDNNEQEKDTKLKIPSATNIAAASENEVLKDHELDNEIPLHLTPLKPYVSERFDKPSKRILVNLTIATDDGSDSIYTLHVAVPTGGGSHNLEQVLTHEKKSDLIKSQQQIDSCIPEPPPRMPDCPCSCLPPNPPTYIHVDDEDDSHVDIASTTITTPSHIEMATILNHHTTEYDNRIADASSFTEPNVGLGLDGDKFACPDVMPILILEGDLSCGLSLLLLLL</sequence>
<feature type="region of interest" description="Disordered" evidence="1">
    <location>
        <begin position="1"/>
        <end position="90"/>
    </location>
</feature>
<gene>
    <name evidence="2" type="primary">Dwil\GK27309</name>
    <name evidence="2" type="ORF">Dwil_GK27309</name>
</gene>
<protein>
    <submittedName>
        <fullName evidence="2">Uncharacterized protein</fullName>
    </submittedName>
</protein>
<accession>A0A0Q9WPB1</accession>
<feature type="compositionally biased region" description="Low complexity" evidence="1">
    <location>
        <begin position="70"/>
        <end position="85"/>
    </location>
</feature>
<name>A0A0Q9WPB1_DROWI</name>
<feature type="compositionally biased region" description="Basic and acidic residues" evidence="1">
    <location>
        <begin position="28"/>
        <end position="51"/>
    </location>
</feature>
<evidence type="ECO:0000256" key="1">
    <source>
        <dbReference type="SAM" id="MobiDB-lite"/>
    </source>
</evidence>
<dbReference type="GO" id="GO:0099559">
    <property type="term" value="P:maintenance of alignment of postsynaptic density and presynaptic active zone"/>
    <property type="evidence" value="ECO:0007669"/>
    <property type="project" value="EnsemblMetazoa"/>
</dbReference>
<dbReference type="STRING" id="7260.A0A0Q9WPB1"/>